<dbReference type="Proteomes" id="UP000815677">
    <property type="component" value="Unassembled WGS sequence"/>
</dbReference>
<name>A0ABQ0LCS4_MYCCL</name>
<proteinExistence type="predicted"/>
<dbReference type="EMBL" id="DF845089">
    <property type="protein sequence ID" value="GAT48940.1"/>
    <property type="molecule type" value="Genomic_DNA"/>
</dbReference>
<accession>A0ABQ0LCS4</accession>
<evidence type="ECO:0000313" key="1">
    <source>
        <dbReference type="EMBL" id="GAT48940.1"/>
    </source>
</evidence>
<evidence type="ECO:0000313" key="2">
    <source>
        <dbReference type="Proteomes" id="UP000815677"/>
    </source>
</evidence>
<gene>
    <name evidence="1" type="ORF">MCHLO_06308</name>
</gene>
<reference evidence="1" key="1">
    <citation type="submission" date="2014-09" db="EMBL/GenBank/DDBJ databases">
        <title>Genome sequence of the luminous mushroom Mycena chlorophos for searching fungal bioluminescence genes.</title>
        <authorList>
            <person name="Tanaka Y."/>
            <person name="Kasuga D."/>
            <person name="Oba Y."/>
            <person name="Hase S."/>
            <person name="Sato K."/>
            <person name="Oba Y."/>
            <person name="Sakakibara Y."/>
        </authorList>
    </citation>
    <scope>NUCLEOTIDE SEQUENCE</scope>
</reference>
<keyword evidence="2" id="KW-1185">Reference proteome</keyword>
<sequence length="108" mass="11898">MDALLDFVTVPAIAVCVIRSLLKLGTLEDAHQTLIESHEYGTVFGAILAQVSPRPDLSKPAVDYSELGWTLARSTNRNSSSADLQDYRKFHGAGPKDYHLRRFSYGCG</sequence>
<protein>
    <submittedName>
        <fullName evidence="1">Uncharacterized protein</fullName>
    </submittedName>
</protein>
<organism evidence="1 2">
    <name type="scientific">Mycena chlorophos</name>
    <name type="common">Agaric fungus</name>
    <name type="synonym">Agaricus chlorophos</name>
    <dbReference type="NCBI Taxonomy" id="658473"/>
    <lineage>
        <taxon>Eukaryota</taxon>
        <taxon>Fungi</taxon>
        <taxon>Dikarya</taxon>
        <taxon>Basidiomycota</taxon>
        <taxon>Agaricomycotina</taxon>
        <taxon>Agaricomycetes</taxon>
        <taxon>Agaricomycetidae</taxon>
        <taxon>Agaricales</taxon>
        <taxon>Marasmiineae</taxon>
        <taxon>Mycenaceae</taxon>
        <taxon>Mycena</taxon>
    </lineage>
</organism>